<evidence type="ECO:0000313" key="3">
    <source>
        <dbReference type="Proteomes" id="UP000007431"/>
    </source>
</evidence>
<proteinExistence type="predicted"/>
<organism evidence="3">
    <name type="scientific">Schizophyllum commune (strain H4-8 / FGSC 9210)</name>
    <name type="common">Split gill fungus</name>
    <dbReference type="NCBI Taxonomy" id="578458"/>
    <lineage>
        <taxon>Eukaryota</taxon>
        <taxon>Fungi</taxon>
        <taxon>Dikarya</taxon>
        <taxon>Basidiomycota</taxon>
        <taxon>Agaricomycotina</taxon>
        <taxon>Agaricomycetes</taxon>
        <taxon>Agaricomycetidae</taxon>
        <taxon>Agaricales</taxon>
        <taxon>Schizophyllaceae</taxon>
        <taxon>Schizophyllum</taxon>
    </lineage>
</organism>
<gene>
    <name evidence="2" type="ORF">SCHCODRAFT_231836</name>
</gene>
<dbReference type="VEuPathDB" id="FungiDB:SCHCODRAFT_02144276"/>
<evidence type="ECO:0000256" key="1">
    <source>
        <dbReference type="SAM" id="SignalP"/>
    </source>
</evidence>
<dbReference type="AlphaFoldDB" id="D8PKU3"/>
<dbReference type="InParanoid" id="D8PKU3"/>
<keyword evidence="1" id="KW-0732">Signal</keyword>
<dbReference type="HOGENOM" id="CLU_127819_0_0_1"/>
<protein>
    <submittedName>
        <fullName evidence="2">Uncharacterized protein</fullName>
    </submittedName>
</protein>
<reference evidence="2 3" key="1">
    <citation type="journal article" date="2010" name="Nat. Biotechnol.">
        <title>Genome sequence of the model mushroom Schizophyllum commune.</title>
        <authorList>
            <person name="Ohm R.A."/>
            <person name="de Jong J.F."/>
            <person name="Lugones L.G."/>
            <person name="Aerts A."/>
            <person name="Kothe E."/>
            <person name="Stajich J.E."/>
            <person name="de Vries R.P."/>
            <person name="Record E."/>
            <person name="Levasseur A."/>
            <person name="Baker S.E."/>
            <person name="Bartholomew K.A."/>
            <person name="Coutinho P.M."/>
            <person name="Erdmann S."/>
            <person name="Fowler T.J."/>
            <person name="Gathman A.C."/>
            <person name="Lombard V."/>
            <person name="Henrissat B."/>
            <person name="Knabe N."/>
            <person name="Kuees U."/>
            <person name="Lilly W.W."/>
            <person name="Lindquist E."/>
            <person name="Lucas S."/>
            <person name="Magnuson J.K."/>
            <person name="Piumi F."/>
            <person name="Raudaskoski M."/>
            <person name="Salamov A."/>
            <person name="Schmutz J."/>
            <person name="Schwarze F.W.M.R."/>
            <person name="vanKuyk P.A."/>
            <person name="Horton J.S."/>
            <person name="Grigoriev I.V."/>
            <person name="Woesten H.A.B."/>
        </authorList>
    </citation>
    <scope>NUCLEOTIDE SEQUENCE [LARGE SCALE GENOMIC DNA]</scope>
    <source>
        <strain evidence="3">H4-8 / FGSC 9210</strain>
    </source>
</reference>
<dbReference type="RefSeq" id="XP_003038938.1">
    <property type="nucleotide sequence ID" value="XM_003038892.1"/>
</dbReference>
<dbReference type="KEGG" id="scm:SCHCO_02144276"/>
<dbReference type="EMBL" id="GL377302">
    <property type="protein sequence ID" value="EFJ04036.1"/>
    <property type="molecule type" value="Genomic_DNA"/>
</dbReference>
<evidence type="ECO:0000313" key="2">
    <source>
        <dbReference type="EMBL" id="EFJ04036.1"/>
    </source>
</evidence>
<feature type="chain" id="PRO_5003120128" evidence="1">
    <location>
        <begin position="19"/>
        <end position="180"/>
    </location>
</feature>
<dbReference type="OrthoDB" id="10292498at2759"/>
<dbReference type="Proteomes" id="UP000007431">
    <property type="component" value="Unassembled WGS sequence"/>
</dbReference>
<name>D8PKU3_SCHCM</name>
<sequence length="180" mass="18781">MFAATALTLLSGAALVSAAGLRSAAVSQYGSAEGDLVLKQLGKDFVVGSAEAETTISATVENGELTMVCPTKGLKAALVPLSAATEPGVYTLEFITSSQDELPKGSVFGGWSISDDRTGLTNDNLTMVVNEIDGNKGAFDVERDHTSGVSAIVYVNREESGTPATRPWYIVLDDSKDVQC</sequence>
<dbReference type="GeneID" id="9597662"/>
<accession>D8PKU3</accession>
<keyword evidence="3" id="KW-1185">Reference proteome</keyword>
<feature type="signal peptide" evidence="1">
    <location>
        <begin position="1"/>
        <end position="18"/>
    </location>
</feature>